<dbReference type="InterPro" id="IPR050259">
    <property type="entry name" value="SDR"/>
</dbReference>
<reference evidence="3 4" key="1">
    <citation type="submission" date="2020-07" db="EMBL/GenBank/DDBJ databases">
        <title>Sequencing the genomes of 1000 actinobacteria strains.</title>
        <authorList>
            <person name="Klenk H.-P."/>
        </authorList>
    </citation>
    <scope>NUCLEOTIDE SEQUENCE [LARGE SCALE GENOMIC DNA]</scope>
    <source>
        <strain evidence="3 4">DSM 18965</strain>
    </source>
</reference>
<evidence type="ECO:0000313" key="4">
    <source>
        <dbReference type="Proteomes" id="UP000516957"/>
    </source>
</evidence>
<evidence type="ECO:0000256" key="2">
    <source>
        <dbReference type="ARBA" id="ARBA00023002"/>
    </source>
</evidence>
<dbReference type="EMBL" id="JACCBE010000001">
    <property type="protein sequence ID" value="NYD57180.1"/>
    <property type="molecule type" value="Genomic_DNA"/>
</dbReference>
<dbReference type="GO" id="GO:0032787">
    <property type="term" value="P:monocarboxylic acid metabolic process"/>
    <property type="evidence" value="ECO:0007669"/>
    <property type="project" value="UniProtKB-ARBA"/>
</dbReference>
<proteinExistence type="inferred from homology"/>
<evidence type="ECO:0000313" key="3">
    <source>
        <dbReference type="EMBL" id="NYD57180.1"/>
    </source>
</evidence>
<dbReference type="PROSITE" id="PS00061">
    <property type="entry name" value="ADH_SHORT"/>
    <property type="match status" value="1"/>
</dbReference>
<dbReference type="AlphaFoldDB" id="A0A7Y9F043"/>
<dbReference type="PANTHER" id="PTHR42879">
    <property type="entry name" value="3-OXOACYL-(ACYL-CARRIER-PROTEIN) REDUCTASE"/>
    <property type="match status" value="1"/>
</dbReference>
<name>A0A7Y9F043_9ACTN</name>
<dbReference type="FunFam" id="3.40.50.720:FF:000173">
    <property type="entry name" value="3-oxoacyl-[acyl-carrier protein] reductase"/>
    <property type="match status" value="1"/>
</dbReference>
<comment type="caution">
    <text evidence="3">The sequence shown here is derived from an EMBL/GenBank/DDBJ whole genome shotgun (WGS) entry which is preliminary data.</text>
</comment>
<evidence type="ECO:0000256" key="1">
    <source>
        <dbReference type="ARBA" id="ARBA00006484"/>
    </source>
</evidence>
<comment type="similarity">
    <text evidence="1">Belongs to the short-chain dehydrogenases/reductases (SDR) family.</text>
</comment>
<dbReference type="SUPFAM" id="SSF51735">
    <property type="entry name" value="NAD(P)-binding Rossmann-fold domains"/>
    <property type="match status" value="1"/>
</dbReference>
<dbReference type="PRINTS" id="PR00081">
    <property type="entry name" value="GDHRDH"/>
</dbReference>
<dbReference type="EC" id="1.1.1.100" evidence="3"/>
<dbReference type="PRINTS" id="PR00080">
    <property type="entry name" value="SDRFAMILY"/>
</dbReference>
<dbReference type="InterPro" id="IPR020904">
    <property type="entry name" value="Sc_DH/Rdtase_CS"/>
</dbReference>
<dbReference type="InterPro" id="IPR036291">
    <property type="entry name" value="NAD(P)-bd_dom_sf"/>
</dbReference>
<dbReference type="InterPro" id="IPR002347">
    <property type="entry name" value="SDR_fam"/>
</dbReference>
<accession>A0A7Y9F043</accession>
<keyword evidence="4" id="KW-1185">Reference proteome</keyword>
<dbReference type="RefSeq" id="WP_218876258.1">
    <property type="nucleotide sequence ID" value="NZ_CP059163.1"/>
</dbReference>
<protein>
    <submittedName>
        <fullName evidence="3">3-oxoacyl-[acyl-carrier protein] reductase</fullName>
        <ecNumber evidence="3">1.1.1.100</ecNumber>
    </submittedName>
</protein>
<dbReference type="Pfam" id="PF13561">
    <property type="entry name" value="adh_short_C2"/>
    <property type="match status" value="1"/>
</dbReference>
<organism evidence="3 4">
    <name type="scientific">Nocardioides marinisabuli</name>
    <dbReference type="NCBI Taxonomy" id="419476"/>
    <lineage>
        <taxon>Bacteria</taxon>
        <taxon>Bacillati</taxon>
        <taxon>Actinomycetota</taxon>
        <taxon>Actinomycetes</taxon>
        <taxon>Propionibacteriales</taxon>
        <taxon>Nocardioidaceae</taxon>
        <taxon>Nocardioides</taxon>
    </lineage>
</organism>
<dbReference type="GO" id="GO:0004316">
    <property type="term" value="F:3-oxoacyl-[acyl-carrier-protein] reductase (NADPH) activity"/>
    <property type="evidence" value="ECO:0007669"/>
    <property type="project" value="UniProtKB-EC"/>
</dbReference>
<dbReference type="Proteomes" id="UP000516957">
    <property type="component" value="Unassembled WGS sequence"/>
</dbReference>
<keyword evidence="2 3" id="KW-0560">Oxidoreductase</keyword>
<gene>
    <name evidence="3" type="ORF">BKA08_001418</name>
</gene>
<dbReference type="Gene3D" id="3.40.50.720">
    <property type="entry name" value="NAD(P)-binding Rossmann-like Domain"/>
    <property type="match status" value="1"/>
</dbReference>
<sequence>MTGPALDGHIAVVTGGVGGIGAAISEALARDGATVVAADVAPDTLERGAAMFSHLLDQPGVGEVRPTVLDVTDAEAVEALAAELGTIQVLVNNAGVGGTTAPVWETGIDRWHRDLDIMLTGPFLMCRAFLPSMLAAGYGRVVNLSSMAGKEGNANTVSYSSAKAGLIGLTKVVGKEVAGTGVLVNAVAPGVVESPMNKAVPAEFHEAVLAKIPMGRSGTRAELAELVRFLASPRLGFSTGAVFDFSGGRATY</sequence>
<dbReference type="PANTHER" id="PTHR42879:SF2">
    <property type="entry name" value="3-OXOACYL-[ACYL-CARRIER-PROTEIN] REDUCTASE FABG"/>
    <property type="match status" value="1"/>
</dbReference>